<dbReference type="RefSeq" id="XP_024868386.1">
    <property type="nucleotide sequence ID" value="XM_025012618.1"/>
</dbReference>
<dbReference type="GeneID" id="112452421"/>
<reference evidence="2" key="1">
    <citation type="submission" date="2025-08" db="UniProtKB">
        <authorList>
            <consortium name="RefSeq"/>
        </authorList>
    </citation>
    <scope>IDENTIFICATION</scope>
    <source>
        <tissue evidence="2">Whole body</tissue>
    </source>
</reference>
<organism evidence="1 2">
    <name type="scientific">Temnothorax curvispinosus</name>
    <dbReference type="NCBI Taxonomy" id="300111"/>
    <lineage>
        <taxon>Eukaryota</taxon>
        <taxon>Metazoa</taxon>
        <taxon>Ecdysozoa</taxon>
        <taxon>Arthropoda</taxon>
        <taxon>Hexapoda</taxon>
        <taxon>Insecta</taxon>
        <taxon>Pterygota</taxon>
        <taxon>Neoptera</taxon>
        <taxon>Endopterygota</taxon>
        <taxon>Hymenoptera</taxon>
        <taxon>Apocrita</taxon>
        <taxon>Aculeata</taxon>
        <taxon>Formicoidea</taxon>
        <taxon>Formicidae</taxon>
        <taxon>Myrmicinae</taxon>
        <taxon>Temnothorax</taxon>
    </lineage>
</organism>
<dbReference type="OrthoDB" id="329835at2759"/>
<name>A0A6J1PG64_9HYME</name>
<dbReference type="AlphaFoldDB" id="A0A6J1PG64"/>
<dbReference type="Gene3D" id="3.40.50.1820">
    <property type="entry name" value="alpha/beta hydrolase"/>
    <property type="match status" value="1"/>
</dbReference>
<evidence type="ECO:0000313" key="1">
    <source>
        <dbReference type="Proteomes" id="UP000504618"/>
    </source>
</evidence>
<dbReference type="Proteomes" id="UP000504618">
    <property type="component" value="Unplaced"/>
</dbReference>
<sequence length="176" mass="20969">MVRKFNKSFIFILIKRRRYFGTIITINHIKFSYLQLALELNTCNTWDEKVKVFHAYFPKDLNVLTIENQKLIYFTVFNHIVAVQDYDISSLPRLKSSITLLKPTFPIVSFTEEDYGLHKVTEGKVQIHYVEGNHITMMDNDKIISAINEEWIDDNKIKDNIIQYKEEEKEEEEEEE</sequence>
<evidence type="ECO:0000313" key="2">
    <source>
        <dbReference type="RefSeq" id="XP_024868386.1"/>
    </source>
</evidence>
<protein>
    <submittedName>
        <fullName evidence="2">Uncharacterized protein LOC112452421 isoform X1</fullName>
    </submittedName>
</protein>
<gene>
    <name evidence="2" type="primary">LOC112452421</name>
</gene>
<dbReference type="SUPFAM" id="SSF53474">
    <property type="entry name" value="alpha/beta-Hydrolases"/>
    <property type="match status" value="1"/>
</dbReference>
<keyword evidence="1" id="KW-1185">Reference proteome</keyword>
<proteinExistence type="predicted"/>
<dbReference type="InterPro" id="IPR029058">
    <property type="entry name" value="AB_hydrolase_fold"/>
</dbReference>
<accession>A0A6J1PG64</accession>